<dbReference type="SUPFAM" id="SSF47240">
    <property type="entry name" value="Ferritin-like"/>
    <property type="match status" value="1"/>
</dbReference>
<dbReference type="Pfam" id="PF09537">
    <property type="entry name" value="DUF2383"/>
    <property type="match status" value="1"/>
</dbReference>
<sequence length="140" mass="14789">MADPESDIGILTTLIDATTVSADAYQGAAAYLEDEDLRNVFLQRATERKIIATNLLEQLDALGGTPEAGATSVSAYRVFNDLPGAARAGRPVVIEEVRSGEKRLRALYQEVIDNSALSALSLPVVHNACDSLLDGIDGSG</sequence>
<reference evidence="2 3" key="1">
    <citation type="submission" date="2020-09" db="EMBL/GenBank/DDBJ databases">
        <title>Dyella sp. 7MK23 isolated from forest soil.</title>
        <authorList>
            <person name="Fu J."/>
        </authorList>
    </citation>
    <scope>NUCLEOTIDE SEQUENCE [LARGE SCALE GENOMIC DNA]</scope>
    <source>
        <strain evidence="2 3">7MK23</strain>
    </source>
</reference>
<evidence type="ECO:0000313" key="2">
    <source>
        <dbReference type="EMBL" id="MBE1161528.1"/>
    </source>
</evidence>
<name>A0ABR9GBY4_9GAMM</name>
<dbReference type="RefSeq" id="WP_192556371.1">
    <property type="nucleotide sequence ID" value="NZ_JACZZA010000008.1"/>
</dbReference>
<feature type="domain" description="DUF2383" evidence="1">
    <location>
        <begin position="10"/>
        <end position="113"/>
    </location>
</feature>
<dbReference type="InterPro" id="IPR019052">
    <property type="entry name" value="DUF2383"/>
</dbReference>
<keyword evidence="3" id="KW-1185">Reference proteome</keyword>
<gene>
    <name evidence="2" type="ORF">IGX34_14180</name>
</gene>
<dbReference type="InterPro" id="IPR012347">
    <property type="entry name" value="Ferritin-like"/>
</dbReference>
<dbReference type="InterPro" id="IPR011971">
    <property type="entry name" value="CHP02284"/>
</dbReference>
<accession>A0ABR9GBY4</accession>
<comment type="caution">
    <text evidence="2">The sequence shown here is derived from an EMBL/GenBank/DDBJ whole genome shotgun (WGS) entry which is preliminary data.</text>
</comment>
<evidence type="ECO:0000259" key="1">
    <source>
        <dbReference type="Pfam" id="PF09537"/>
    </source>
</evidence>
<dbReference type="Proteomes" id="UP000651010">
    <property type="component" value="Unassembled WGS sequence"/>
</dbReference>
<organism evidence="2 3">
    <name type="scientific">Dyella acidiphila</name>
    <dbReference type="NCBI Taxonomy" id="2775866"/>
    <lineage>
        <taxon>Bacteria</taxon>
        <taxon>Pseudomonadati</taxon>
        <taxon>Pseudomonadota</taxon>
        <taxon>Gammaproteobacteria</taxon>
        <taxon>Lysobacterales</taxon>
        <taxon>Rhodanobacteraceae</taxon>
        <taxon>Dyella</taxon>
    </lineage>
</organism>
<protein>
    <submittedName>
        <fullName evidence="2">PA2169 family four-helix-bundle protein</fullName>
    </submittedName>
</protein>
<dbReference type="NCBIfam" id="TIGR02284">
    <property type="entry name" value="PA2169 family four-helix-bundle protein"/>
    <property type="match status" value="1"/>
</dbReference>
<dbReference type="InterPro" id="IPR009078">
    <property type="entry name" value="Ferritin-like_SF"/>
</dbReference>
<evidence type="ECO:0000313" key="3">
    <source>
        <dbReference type="Proteomes" id="UP000651010"/>
    </source>
</evidence>
<proteinExistence type="predicted"/>
<dbReference type="Gene3D" id="1.20.1260.10">
    <property type="match status" value="1"/>
</dbReference>
<dbReference type="EMBL" id="JACZZA010000008">
    <property type="protein sequence ID" value="MBE1161528.1"/>
    <property type="molecule type" value="Genomic_DNA"/>
</dbReference>